<organism evidence="1 2">
    <name type="scientific">Novipirellula rosea</name>
    <dbReference type="NCBI Taxonomy" id="1031540"/>
    <lineage>
        <taxon>Bacteria</taxon>
        <taxon>Pseudomonadati</taxon>
        <taxon>Planctomycetota</taxon>
        <taxon>Planctomycetia</taxon>
        <taxon>Pirellulales</taxon>
        <taxon>Pirellulaceae</taxon>
        <taxon>Novipirellula</taxon>
    </lineage>
</organism>
<comment type="caution">
    <text evidence="1">The sequence shown here is derived from an EMBL/GenBank/DDBJ whole genome shotgun (WGS) entry which is preliminary data.</text>
</comment>
<proteinExistence type="predicted"/>
<dbReference type="Proteomes" id="UP001500840">
    <property type="component" value="Unassembled WGS sequence"/>
</dbReference>
<keyword evidence="2" id="KW-1185">Reference proteome</keyword>
<evidence type="ECO:0000313" key="1">
    <source>
        <dbReference type="EMBL" id="GAA4468127.1"/>
    </source>
</evidence>
<sequence length="643" mass="73610">MSFPHALLWLLFSFTTLQAILGGSLDDVTMDVELSESSVVDGDVVFAKITLTNSGSSEVAFQTIDPLRHLDVMSHEFIASPYAIVGHRAGSDDDLQGNVVTRLNPKERVCYLVMVRILGQEFSHWEKEPQAARLEFTVRLFRTPDELSSDKDPHLGILRAKIVGEIVSVPMVARLLPIPNRRFLRGNFQRVMGEIHGGLTVKDVYSTPMFTSHPGILKRPSFPLDDLTQWQKLQEDFFVPDSVLYRLVSNSLAYDAIRQDTELSDARCFQKIRSLIQKSPPMERWWMLDQIHQDPKLENRKDLVAKIKSVLDAFPLKRIEGHEPQPIEKIPTSDLRIDIELSEHQIIDGDVMFIELSLTNQSDKEIFIHHFWLEKSLEVRFPSGTERRSMVMTNVPSDGLSLISTYMTISLKPKESFQKTALIRLPSLFPQRAARFEDPPHLPEVEITLKLNSSAAMFPKRDISQTLGEITGKRLSLPLYGNILRDGNPNSQALQQIHGIQRFIYVGGHGYRIDYELRRTVPLFSAAEFPLEPLVVWKFLRDHSIRDDTSLARLIDTSIGNERIADENENWRTQHAQILDLIKNSPRIEKKWLYYFLSHDLLARMDLNMDEQIEFYQLQREADASFARTQSTLESAQSKGANP</sequence>
<name>A0ABP8NJ27_9BACT</name>
<gene>
    <name evidence="1" type="ORF">GCM10023156_58870</name>
</gene>
<reference evidence="2" key="1">
    <citation type="journal article" date="2019" name="Int. J. Syst. Evol. Microbiol.">
        <title>The Global Catalogue of Microorganisms (GCM) 10K type strain sequencing project: providing services to taxonomists for standard genome sequencing and annotation.</title>
        <authorList>
            <consortium name="The Broad Institute Genomics Platform"/>
            <consortium name="The Broad Institute Genome Sequencing Center for Infectious Disease"/>
            <person name="Wu L."/>
            <person name="Ma J."/>
        </authorList>
    </citation>
    <scope>NUCLEOTIDE SEQUENCE [LARGE SCALE GENOMIC DNA]</scope>
    <source>
        <strain evidence="2">JCM 17759</strain>
    </source>
</reference>
<dbReference type="EMBL" id="BAABGA010000093">
    <property type="protein sequence ID" value="GAA4468127.1"/>
    <property type="molecule type" value="Genomic_DNA"/>
</dbReference>
<accession>A0ABP8NJ27</accession>
<dbReference type="RefSeq" id="WP_345327267.1">
    <property type="nucleotide sequence ID" value="NZ_BAABGA010000093.1"/>
</dbReference>
<evidence type="ECO:0000313" key="2">
    <source>
        <dbReference type="Proteomes" id="UP001500840"/>
    </source>
</evidence>
<protein>
    <submittedName>
        <fullName evidence="1">Uncharacterized protein</fullName>
    </submittedName>
</protein>